<name>A0A383B231_9ZZZZ</name>
<gene>
    <name evidence="1" type="ORF">METZ01_LOCUS466359</name>
</gene>
<feature type="non-terminal residue" evidence="1">
    <location>
        <position position="132"/>
    </location>
</feature>
<dbReference type="EMBL" id="UINC01196480">
    <property type="protein sequence ID" value="SVE13505.1"/>
    <property type="molecule type" value="Genomic_DNA"/>
</dbReference>
<evidence type="ECO:0000313" key="1">
    <source>
        <dbReference type="EMBL" id="SVE13505.1"/>
    </source>
</evidence>
<sequence length="132" mass="14759">MDPRLVARTDLKHFYQGASEATNVITMPQGGIKRRPGFKYIATINAESRLASFSFNVEQTYLMVFTNLSVAIYKDGAHQADVTTPWTTAQLFELQWTQSADTMILVHEDHAPQKLVRGGSHTSWTLSAITLT</sequence>
<dbReference type="AlphaFoldDB" id="A0A383B231"/>
<proteinExistence type="predicted"/>
<organism evidence="1">
    <name type="scientific">marine metagenome</name>
    <dbReference type="NCBI Taxonomy" id="408172"/>
    <lineage>
        <taxon>unclassified sequences</taxon>
        <taxon>metagenomes</taxon>
        <taxon>ecological metagenomes</taxon>
    </lineage>
</organism>
<accession>A0A383B231</accession>
<reference evidence="1" key="1">
    <citation type="submission" date="2018-05" db="EMBL/GenBank/DDBJ databases">
        <authorList>
            <person name="Lanie J.A."/>
            <person name="Ng W.-L."/>
            <person name="Kazmierczak K.M."/>
            <person name="Andrzejewski T.M."/>
            <person name="Davidsen T.M."/>
            <person name="Wayne K.J."/>
            <person name="Tettelin H."/>
            <person name="Glass J.I."/>
            <person name="Rusch D."/>
            <person name="Podicherti R."/>
            <person name="Tsui H.-C.T."/>
            <person name="Winkler M.E."/>
        </authorList>
    </citation>
    <scope>NUCLEOTIDE SEQUENCE</scope>
</reference>
<protein>
    <submittedName>
        <fullName evidence="1">Uncharacterized protein</fullName>
    </submittedName>
</protein>